<comment type="similarity">
    <text evidence="1">Belongs to the RutC family.</text>
</comment>
<dbReference type="RefSeq" id="WP_090704100.1">
    <property type="nucleotide sequence ID" value="NZ_FNHH01000010.1"/>
</dbReference>
<dbReference type="InterPro" id="IPR035959">
    <property type="entry name" value="RutC-like_sf"/>
</dbReference>
<dbReference type="STRING" id="990371.SAMN05421813_11078"/>
<dbReference type="Gene3D" id="3.30.1330.40">
    <property type="entry name" value="RutC-like"/>
    <property type="match status" value="1"/>
</dbReference>
<gene>
    <name evidence="2" type="ORF">SAMN05421813_11078</name>
</gene>
<keyword evidence="3" id="KW-1185">Reference proteome</keyword>
<dbReference type="GO" id="GO:0005829">
    <property type="term" value="C:cytosol"/>
    <property type="evidence" value="ECO:0007669"/>
    <property type="project" value="TreeGrafter"/>
</dbReference>
<dbReference type="CDD" id="cd00448">
    <property type="entry name" value="YjgF_YER057c_UK114_family"/>
    <property type="match status" value="1"/>
</dbReference>
<protein>
    <submittedName>
        <fullName evidence="2">2-iminobutanoate/2-iminopropanoate deaminase</fullName>
    </submittedName>
</protein>
<dbReference type="OrthoDB" id="9803101at2"/>
<proteinExistence type="inferred from homology"/>
<dbReference type="SUPFAM" id="SSF55298">
    <property type="entry name" value="YjgF-like"/>
    <property type="match status" value="1"/>
</dbReference>
<sequence length="130" mass="14333">MAKRHIFHPEQKDKDFVIGAYSDAIEVDGTVYLSGQGPVDFATGTFVRGTIEEETLQTLHNIKCLIEAAGGTLDDIVKCSVHLADIKDWDRYNKVYSEFFTGVRPARITVQSGLGFGIKIELDAIAVLSK</sequence>
<dbReference type="PANTHER" id="PTHR11803:SF58">
    <property type="entry name" value="PROTEIN HMF1-RELATED"/>
    <property type="match status" value="1"/>
</dbReference>
<organism evidence="2 3">
    <name type="scientific">Daejeonella rubra</name>
    <dbReference type="NCBI Taxonomy" id="990371"/>
    <lineage>
        <taxon>Bacteria</taxon>
        <taxon>Pseudomonadati</taxon>
        <taxon>Bacteroidota</taxon>
        <taxon>Sphingobacteriia</taxon>
        <taxon>Sphingobacteriales</taxon>
        <taxon>Sphingobacteriaceae</taxon>
        <taxon>Daejeonella</taxon>
    </lineage>
</organism>
<evidence type="ECO:0000313" key="3">
    <source>
        <dbReference type="Proteomes" id="UP000199226"/>
    </source>
</evidence>
<dbReference type="InterPro" id="IPR006175">
    <property type="entry name" value="YjgF/YER057c/UK114"/>
</dbReference>
<reference evidence="3" key="1">
    <citation type="submission" date="2016-10" db="EMBL/GenBank/DDBJ databases">
        <authorList>
            <person name="Varghese N."/>
            <person name="Submissions S."/>
        </authorList>
    </citation>
    <scope>NUCLEOTIDE SEQUENCE [LARGE SCALE GENOMIC DNA]</scope>
    <source>
        <strain evidence="3">DSM 24536</strain>
    </source>
</reference>
<name>A0A1G9SJ60_9SPHI</name>
<accession>A0A1G9SJ60</accession>
<dbReference type="Proteomes" id="UP000199226">
    <property type="component" value="Unassembled WGS sequence"/>
</dbReference>
<dbReference type="EMBL" id="FNHH01000010">
    <property type="protein sequence ID" value="SDM35337.1"/>
    <property type="molecule type" value="Genomic_DNA"/>
</dbReference>
<dbReference type="AlphaFoldDB" id="A0A1G9SJ60"/>
<dbReference type="FunFam" id="3.30.1330.40:FF:000001">
    <property type="entry name" value="L-PSP family endoribonuclease"/>
    <property type="match status" value="1"/>
</dbReference>
<evidence type="ECO:0000256" key="1">
    <source>
        <dbReference type="ARBA" id="ARBA00010552"/>
    </source>
</evidence>
<dbReference type="PANTHER" id="PTHR11803">
    <property type="entry name" value="2-IMINOBUTANOATE/2-IMINOPROPANOATE DEAMINASE RIDA"/>
    <property type="match status" value="1"/>
</dbReference>
<dbReference type="Pfam" id="PF01042">
    <property type="entry name" value="Ribonuc_L-PSP"/>
    <property type="match status" value="1"/>
</dbReference>
<dbReference type="GO" id="GO:0019239">
    <property type="term" value="F:deaminase activity"/>
    <property type="evidence" value="ECO:0007669"/>
    <property type="project" value="TreeGrafter"/>
</dbReference>
<evidence type="ECO:0000313" key="2">
    <source>
        <dbReference type="EMBL" id="SDM35337.1"/>
    </source>
</evidence>